<evidence type="ECO:0000313" key="2">
    <source>
        <dbReference type="Proteomes" id="UP001056120"/>
    </source>
</evidence>
<keyword evidence="2" id="KW-1185">Reference proteome</keyword>
<organism evidence="1 2">
    <name type="scientific">Smallanthus sonchifolius</name>
    <dbReference type="NCBI Taxonomy" id="185202"/>
    <lineage>
        <taxon>Eukaryota</taxon>
        <taxon>Viridiplantae</taxon>
        <taxon>Streptophyta</taxon>
        <taxon>Embryophyta</taxon>
        <taxon>Tracheophyta</taxon>
        <taxon>Spermatophyta</taxon>
        <taxon>Magnoliopsida</taxon>
        <taxon>eudicotyledons</taxon>
        <taxon>Gunneridae</taxon>
        <taxon>Pentapetalae</taxon>
        <taxon>asterids</taxon>
        <taxon>campanulids</taxon>
        <taxon>Asterales</taxon>
        <taxon>Asteraceae</taxon>
        <taxon>Asteroideae</taxon>
        <taxon>Heliantheae alliance</taxon>
        <taxon>Millerieae</taxon>
        <taxon>Smallanthus</taxon>
    </lineage>
</organism>
<reference evidence="1 2" key="2">
    <citation type="journal article" date="2022" name="Mol. Ecol. Resour.">
        <title>The genomes of chicory, endive, great burdock and yacon provide insights into Asteraceae paleo-polyploidization history and plant inulin production.</title>
        <authorList>
            <person name="Fan W."/>
            <person name="Wang S."/>
            <person name="Wang H."/>
            <person name="Wang A."/>
            <person name="Jiang F."/>
            <person name="Liu H."/>
            <person name="Zhao H."/>
            <person name="Xu D."/>
            <person name="Zhang Y."/>
        </authorList>
    </citation>
    <scope>NUCLEOTIDE SEQUENCE [LARGE SCALE GENOMIC DNA]</scope>
    <source>
        <strain evidence="2">cv. Yunnan</strain>
        <tissue evidence="1">Leaves</tissue>
    </source>
</reference>
<dbReference type="Proteomes" id="UP001056120">
    <property type="component" value="Linkage Group LG10"/>
</dbReference>
<comment type="caution">
    <text evidence="1">The sequence shown here is derived from an EMBL/GenBank/DDBJ whole genome shotgun (WGS) entry which is preliminary data.</text>
</comment>
<name>A0ACB9I9I9_9ASTR</name>
<evidence type="ECO:0000313" key="1">
    <source>
        <dbReference type="EMBL" id="KAI3804020.1"/>
    </source>
</evidence>
<dbReference type="EMBL" id="CM042027">
    <property type="protein sequence ID" value="KAI3804020.1"/>
    <property type="molecule type" value="Genomic_DNA"/>
</dbReference>
<sequence>MLLFRMGFAIYGFPGPLNLFLYGVGEMSLLDVLSDEKLTSVEFESHPLKEGQTHVPDTLASIYYDGGEYGNLLLALEEEVHADPKVLKENKGGTGGGEKRTRDSYFRAKVVSLKEEGDHVKVPHFSSPMKTMDDTLDTQAKGLREVRVDIGKQNLNEDMHVGIEQGVGDDVEYGK</sequence>
<reference evidence="2" key="1">
    <citation type="journal article" date="2022" name="Mol. Ecol. Resour.">
        <title>The genomes of chicory, endive, great burdock and yacon provide insights into Asteraceae palaeo-polyploidization history and plant inulin production.</title>
        <authorList>
            <person name="Fan W."/>
            <person name="Wang S."/>
            <person name="Wang H."/>
            <person name="Wang A."/>
            <person name="Jiang F."/>
            <person name="Liu H."/>
            <person name="Zhao H."/>
            <person name="Xu D."/>
            <person name="Zhang Y."/>
        </authorList>
    </citation>
    <scope>NUCLEOTIDE SEQUENCE [LARGE SCALE GENOMIC DNA]</scope>
    <source>
        <strain evidence="2">cv. Yunnan</strain>
    </source>
</reference>
<protein>
    <submittedName>
        <fullName evidence="1">Uncharacterized protein</fullName>
    </submittedName>
</protein>
<accession>A0ACB9I9I9</accession>
<gene>
    <name evidence="1" type="ORF">L1987_32188</name>
</gene>
<proteinExistence type="predicted"/>